<evidence type="ECO:0000313" key="2">
    <source>
        <dbReference type="Proteomes" id="UP000274504"/>
    </source>
</evidence>
<proteinExistence type="predicted"/>
<gene>
    <name evidence="1" type="ORF">HDID_LOCUS10425</name>
</gene>
<dbReference type="Proteomes" id="UP000274504">
    <property type="component" value="Unassembled WGS sequence"/>
</dbReference>
<dbReference type="OrthoDB" id="6270619at2759"/>
<name>A0A0R3SXF6_HYMDI</name>
<protein>
    <submittedName>
        <fullName evidence="3">Annexin</fullName>
    </submittedName>
</protein>
<accession>A0A0R3SXF6</accession>
<reference evidence="3" key="1">
    <citation type="submission" date="2017-02" db="UniProtKB">
        <authorList>
            <consortium name="WormBaseParasite"/>
        </authorList>
    </citation>
    <scope>IDENTIFICATION</scope>
</reference>
<sequence length="145" mass="16645">MPPVGVQIGVAIANIPVLDETFATWYTRRRDIYKNTMPDLPHATRIIVLLRKFNRSDIYLCLSYFQPMDPADLIYEKMIISDLVSSKKTNSDVSFFILGLRSPCHTEICLRFLPLLDKKPDVRKSRRRSESAEGLLTASVQLERS</sequence>
<reference evidence="1 2" key="2">
    <citation type="submission" date="2018-11" db="EMBL/GenBank/DDBJ databases">
        <authorList>
            <consortium name="Pathogen Informatics"/>
        </authorList>
    </citation>
    <scope>NUCLEOTIDE SEQUENCE [LARGE SCALE GENOMIC DNA]</scope>
</reference>
<evidence type="ECO:0000313" key="3">
    <source>
        <dbReference type="WBParaSite" id="HDID_0001042701-mRNA-1"/>
    </source>
</evidence>
<dbReference type="WBParaSite" id="HDID_0001042701-mRNA-1">
    <property type="protein sequence ID" value="HDID_0001042701-mRNA-1"/>
    <property type="gene ID" value="HDID_0001042701"/>
</dbReference>
<dbReference type="AlphaFoldDB" id="A0A0R3SXF6"/>
<dbReference type="EMBL" id="UYSG01011678">
    <property type="protein sequence ID" value="VDL63299.1"/>
    <property type="molecule type" value="Genomic_DNA"/>
</dbReference>
<evidence type="ECO:0000313" key="1">
    <source>
        <dbReference type="EMBL" id="VDL63299.1"/>
    </source>
</evidence>
<organism evidence="3">
    <name type="scientific">Hymenolepis diminuta</name>
    <name type="common">Rat tapeworm</name>
    <dbReference type="NCBI Taxonomy" id="6216"/>
    <lineage>
        <taxon>Eukaryota</taxon>
        <taxon>Metazoa</taxon>
        <taxon>Spiralia</taxon>
        <taxon>Lophotrochozoa</taxon>
        <taxon>Platyhelminthes</taxon>
        <taxon>Cestoda</taxon>
        <taxon>Eucestoda</taxon>
        <taxon>Cyclophyllidea</taxon>
        <taxon>Hymenolepididae</taxon>
        <taxon>Hymenolepis</taxon>
    </lineage>
</organism>